<feature type="transmembrane region" description="Helical" evidence="6">
    <location>
        <begin position="80"/>
        <end position="98"/>
    </location>
</feature>
<evidence type="ECO:0000256" key="6">
    <source>
        <dbReference type="SAM" id="Phobius"/>
    </source>
</evidence>
<evidence type="ECO:0000256" key="5">
    <source>
        <dbReference type="ARBA" id="ARBA00023136"/>
    </source>
</evidence>
<dbReference type="PANTHER" id="PTHR44757">
    <property type="entry name" value="DIGUANYLATE CYCLASE DGCP"/>
    <property type="match status" value="1"/>
</dbReference>
<evidence type="ECO:0000259" key="8">
    <source>
        <dbReference type="PROSITE" id="PS50113"/>
    </source>
</evidence>
<dbReference type="Proteomes" id="UP001424459">
    <property type="component" value="Unassembled WGS sequence"/>
</dbReference>
<dbReference type="SUPFAM" id="SSF55785">
    <property type="entry name" value="PYP-like sensor domain (PAS domain)"/>
    <property type="match status" value="1"/>
</dbReference>
<organism evidence="10 11">
    <name type="scientific">Sphingomonas rosea</name>
    <dbReference type="NCBI Taxonomy" id="335605"/>
    <lineage>
        <taxon>Bacteria</taxon>
        <taxon>Pseudomonadati</taxon>
        <taxon>Pseudomonadota</taxon>
        <taxon>Alphaproteobacteria</taxon>
        <taxon>Sphingomonadales</taxon>
        <taxon>Sphingomonadaceae</taxon>
        <taxon>Sphingomonas</taxon>
    </lineage>
</organism>
<dbReference type="SMART" id="SM00091">
    <property type="entry name" value="PAS"/>
    <property type="match status" value="1"/>
</dbReference>
<keyword evidence="5 6" id="KW-0472">Membrane</keyword>
<evidence type="ECO:0000256" key="3">
    <source>
        <dbReference type="ARBA" id="ARBA00022692"/>
    </source>
</evidence>
<dbReference type="RefSeq" id="WP_344696192.1">
    <property type="nucleotide sequence ID" value="NZ_BAABBR010000001.1"/>
</dbReference>
<keyword evidence="2" id="KW-1003">Cell membrane</keyword>
<evidence type="ECO:0000256" key="1">
    <source>
        <dbReference type="ARBA" id="ARBA00004651"/>
    </source>
</evidence>
<dbReference type="InterPro" id="IPR029787">
    <property type="entry name" value="Nucleotide_cyclase"/>
</dbReference>
<dbReference type="CDD" id="cd01949">
    <property type="entry name" value="GGDEF"/>
    <property type="match status" value="1"/>
</dbReference>
<feature type="transmembrane region" description="Helical" evidence="6">
    <location>
        <begin position="7"/>
        <end position="27"/>
    </location>
</feature>
<gene>
    <name evidence="10" type="ORF">GCM10022281_12720</name>
</gene>
<dbReference type="InterPro" id="IPR000160">
    <property type="entry name" value="GGDEF_dom"/>
</dbReference>
<reference evidence="11" key="1">
    <citation type="journal article" date="2019" name="Int. J. Syst. Evol. Microbiol.">
        <title>The Global Catalogue of Microorganisms (GCM) 10K type strain sequencing project: providing services to taxonomists for standard genome sequencing and annotation.</title>
        <authorList>
            <consortium name="The Broad Institute Genomics Platform"/>
            <consortium name="The Broad Institute Genome Sequencing Center for Infectious Disease"/>
            <person name="Wu L."/>
            <person name="Ma J."/>
        </authorList>
    </citation>
    <scope>NUCLEOTIDE SEQUENCE [LARGE SCALE GENOMIC DNA]</scope>
    <source>
        <strain evidence="11">JCM 17564</strain>
    </source>
</reference>
<feature type="domain" description="PAC" evidence="8">
    <location>
        <begin position="372"/>
        <end position="424"/>
    </location>
</feature>
<evidence type="ECO:0008006" key="12">
    <source>
        <dbReference type="Google" id="ProtNLM"/>
    </source>
</evidence>
<dbReference type="NCBIfam" id="TIGR00229">
    <property type="entry name" value="sensory_box"/>
    <property type="match status" value="1"/>
</dbReference>
<feature type="domain" description="PAS" evidence="7">
    <location>
        <begin position="298"/>
        <end position="368"/>
    </location>
</feature>
<keyword evidence="4 6" id="KW-1133">Transmembrane helix</keyword>
<comment type="caution">
    <text evidence="10">The sequence shown here is derived from an EMBL/GenBank/DDBJ whole genome shotgun (WGS) entry which is preliminary data.</text>
</comment>
<dbReference type="InterPro" id="IPR052155">
    <property type="entry name" value="Biofilm_reg_signaling"/>
</dbReference>
<dbReference type="NCBIfam" id="TIGR00254">
    <property type="entry name" value="GGDEF"/>
    <property type="match status" value="1"/>
</dbReference>
<dbReference type="PROSITE" id="PS50113">
    <property type="entry name" value="PAC"/>
    <property type="match status" value="1"/>
</dbReference>
<dbReference type="PROSITE" id="PS50887">
    <property type="entry name" value="GGDEF"/>
    <property type="match status" value="1"/>
</dbReference>
<dbReference type="PANTHER" id="PTHR44757:SF2">
    <property type="entry name" value="BIOFILM ARCHITECTURE MAINTENANCE PROTEIN MBAA"/>
    <property type="match status" value="1"/>
</dbReference>
<feature type="transmembrane region" description="Helical" evidence="6">
    <location>
        <begin position="118"/>
        <end position="141"/>
    </location>
</feature>
<feature type="transmembrane region" description="Helical" evidence="6">
    <location>
        <begin position="147"/>
        <end position="166"/>
    </location>
</feature>
<dbReference type="SMART" id="SM00267">
    <property type="entry name" value="GGDEF"/>
    <property type="match status" value="1"/>
</dbReference>
<name>A0ABP7U0T3_9SPHN</name>
<protein>
    <recommendedName>
        <fullName evidence="12">Sensor domain-containing diguanylate cyclase</fullName>
    </recommendedName>
</protein>
<feature type="domain" description="GGDEF" evidence="9">
    <location>
        <begin position="450"/>
        <end position="580"/>
    </location>
</feature>
<evidence type="ECO:0000313" key="11">
    <source>
        <dbReference type="Proteomes" id="UP001424459"/>
    </source>
</evidence>
<dbReference type="CDD" id="cd00130">
    <property type="entry name" value="PAS"/>
    <property type="match status" value="1"/>
</dbReference>
<dbReference type="InterPro" id="IPR043128">
    <property type="entry name" value="Rev_trsase/Diguanyl_cyclase"/>
</dbReference>
<feature type="transmembrane region" description="Helical" evidence="6">
    <location>
        <begin position="56"/>
        <end position="74"/>
    </location>
</feature>
<feature type="transmembrane region" description="Helical" evidence="6">
    <location>
        <begin position="233"/>
        <end position="253"/>
    </location>
</feature>
<dbReference type="Pfam" id="PF08447">
    <property type="entry name" value="PAS_3"/>
    <property type="match status" value="1"/>
</dbReference>
<dbReference type="SUPFAM" id="SSF55073">
    <property type="entry name" value="Nucleotide cyclase"/>
    <property type="match status" value="1"/>
</dbReference>
<dbReference type="Gene3D" id="3.30.70.270">
    <property type="match status" value="1"/>
</dbReference>
<dbReference type="InterPro" id="IPR001610">
    <property type="entry name" value="PAC"/>
</dbReference>
<keyword evidence="11" id="KW-1185">Reference proteome</keyword>
<dbReference type="InterPro" id="IPR000700">
    <property type="entry name" value="PAS-assoc_C"/>
</dbReference>
<dbReference type="PROSITE" id="PS50112">
    <property type="entry name" value="PAS"/>
    <property type="match status" value="1"/>
</dbReference>
<feature type="transmembrane region" description="Helical" evidence="6">
    <location>
        <begin position="187"/>
        <end position="205"/>
    </location>
</feature>
<keyword evidence="3 6" id="KW-0812">Transmembrane</keyword>
<feature type="transmembrane region" description="Helical" evidence="6">
    <location>
        <begin position="265"/>
        <end position="283"/>
    </location>
</feature>
<dbReference type="EMBL" id="BAABBR010000001">
    <property type="protein sequence ID" value="GAA4034090.1"/>
    <property type="molecule type" value="Genomic_DNA"/>
</dbReference>
<evidence type="ECO:0000259" key="9">
    <source>
        <dbReference type="PROSITE" id="PS50887"/>
    </source>
</evidence>
<dbReference type="InterPro" id="IPR035965">
    <property type="entry name" value="PAS-like_dom_sf"/>
</dbReference>
<dbReference type="SMART" id="SM00086">
    <property type="entry name" value="PAC"/>
    <property type="match status" value="1"/>
</dbReference>
<comment type="subcellular location">
    <subcellularLocation>
        <location evidence="1">Cell membrane</location>
        <topology evidence="1">Multi-pass membrane protein</topology>
    </subcellularLocation>
</comment>
<accession>A0ABP7U0T3</accession>
<proteinExistence type="predicted"/>
<evidence type="ECO:0000259" key="7">
    <source>
        <dbReference type="PROSITE" id="PS50112"/>
    </source>
</evidence>
<sequence>MIVLRILLRQWPLALAWSFMALVAVSFTRFDNGVAFLWGATAVLIAGLLRVPRRYWWAPLSVIGCLSFLITGFFGLGWQAAPWFVIVNLGEGTVAALIMTRSAGQRELMADLSWFGRFVFAMVVAPVCVAPVVGAVLWLIGHAPLPGVATFISGHALGNLTILPIAHLLASRSARRDSAQLLQRRKLDAAILLPLLVVVDIAVFAQTDWPLLFLPVMFVLLATFRLERLGAAFALVGLALIGGSLTGAGQGPVALSGASLPARMLFFQLFLVATVLTVLPVAADLHHRRKLLRSFRRSEAEFRLLAEYCTDVIMRIAPDGRIRYVSPSIHQLLGHTPEALVGQASRDLIHPADLARVIEEHRQTLASAGEPRRYEYRSMTREGEIRWFATHGRALLDDDGRPYELLAMIRDVTLAKQSEESWQEAALVDALTRLPNRRALEQMAADLCQGEHCLAILDIDRFKAVNDTHGHEVGDEVLVGFARAAKGFVRGHDRMCRLGGEEFVVLFEHTSLQQAYDICDRLRLLMSASPITTEAGRIRVTISGGVAVIGETGLRSALKSADAALYRAKRAGRDQLQIAA</sequence>
<dbReference type="InterPro" id="IPR007895">
    <property type="entry name" value="MASE1"/>
</dbReference>
<dbReference type="Gene3D" id="3.30.450.20">
    <property type="entry name" value="PAS domain"/>
    <property type="match status" value="1"/>
</dbReference>
<dbReference type="Pfam" id="PF00990">
    <property type="entry name" value="GGDEF"/>
    <property type="match status" value="1"/>
</dbReference>
<evidence type="ECO:0000313" key="10">
    <source>
        <dbReference type="EMBL" id="GAA4034090.1"/>
    </source>
</evidence>
<evidence type="ECO:0000256" key="2">
    <source>
        <dbReference type="ARBA" id="ARBA00022475"/>
    </source>
</evidence>
<dbReference type="Pfam" id="PF05231">
    <property type="entry name" value="MASE1"/>
    <property type="match status" value="1"/>
</dbReference>
<feature type="transmembrane region" description="Helical" evidence="6">
    <location>
        <begin position="33"/>
        <end position="49"/>
    </location>
</feature>
<dbReference type="InterPro" id="IPR013655">
    <property type="entry name" value="PAS_fold_3"/>
</dbReference>
<dbReference type="InterPro" id="IPR000014">
    <property type="entry name" value="PAS"/>
</dbReference>
<evidence type="ECO:0000256" key="4">
    <source>
        <dbReference type="ARBA" id="ARBA00022989"/>
    </source>
</evidence>